<proteinExistence type="predicted"/>
<accession>A0ACC2BXW6</accession>
<evidence type="ECO:0000313" key="1">
    <source>
        <dbReference type="EMBL" id="KAJ7534547.1"/>
    </source>
</evidence>
<sequence length="179" mass="19578">MPWSRRGVLLLIIIFVASADLLLYLDSGPTGPLSDFNFGSNSAAASSPDSANATVPSKTSVPLEGRHANMLFSRRLLLNTCTNKDIGIAQGRDSSSSGIPQYVVQIVNTCLSDCAPSDVHVFCGWFASAPLVNPNVFRRIAYNDCLVNNGKPLRHGEIIRFQYANSFMYPLRFKSARFC</sequence>
<dbReference type="Proteomes" id="UP001162992">
    <property type="component" value="Chromosome 13"/>
</dbReference>
<gene>
    <name evidence="1" type="ORF">O6H91_13G099000</name>
</gene>
<comment type="caution">
    <text evidence="1">The sequence shown here is derived from an EMBL/GenBank/DDBJ whole genome shotgun (WGS) entry which is preliminary data.</text>
</comment>
<keyword evidence="2" id="KW-1185">Reference proteome</keyword>
<organism evidence="1 2">
    <name type="scientific">Diphasiastrum complanatum</name>
    <name type="common">Issler's clubmoss</name>
    <name type="synonym">Lycopodium complanatum</name>
    <dbReference type="NCBI Taxonomy" id="34168"/>
    <lineage>
        <taxon>Eukaryota</taxon>
        <taxon>Viridiplantae</taxon>
        <taxon>Streptophyta</taxon>
        <taxon>Embryophyta</taxon>
        <taxon>Tracheophyta</taxon>
        <taxon>Lycopodiopsida</taxon>
        <taxon>Lycopodiales</taxon>
        <taxon>Lycopodiaceae</taxon>
        <taxon>Lycopodioideae</taxon>
        <taxon>Diphasiastrum</taxon>
    </lineage>
</organism>
<dbReference type="EMBL" id="CM055104">
    <property type="protein sequence ID" value="KAJ7534547.1"/>
    <property type="molecule type" value="Genomic_DNA"/>
</dbReference>
<reference evidence="2" key="1">
    <citation type="journal article" date="2024" name="Proc. Natl. Acad. Sci. U.S.A.">
        <title>Extraordinary preservation of gene collinearity over three hundred million years revealed in homosporous lycophytes.</title>
        <authorList>
            <person name="Li C."/>
            <person name="Wickell D."/>
            <person name="Kuo L.Y."/>
            <person name="Chen X."/>
            <person name="Nie B."/>
            <person name="Liao X."/>
            <person name="Peng D."/>
            <person name="Ji J."/>
            <person name="Jenkins J."/>
            <person name="Williams M."/>
            <person name="Shu S."/>
            <person name="Plott C."/>
            <person name="Barry K."/>
            <person name="Rajasekar S."/>
            <person name="Grimwood J."/>
            <person name="Han X."/>
            <person name="Sun S."/>
            <person name="Hou Z."/>
            <person name="He W."/>
            <person name="Dai G."/>
            <person name="Sun C."/>
            <person name="Schmutz J."/>
            <person name="Leebens-Mack J.H."/>
            <person name="Li F.W."/>
            <person name="Wang L."/>
        </authorList>
    </citation>
    <scope>NUCLEOTIDE SEQUENCE [LARGE SCALE GENOMIC DNA]</scope>
    <source>
        <strain evidence="2">cv. PW_Plant_1</strain>
    </source>
</reference>
<name>A0ACC2BXW6_DIPCM</name>
<evidence type="ECO:0000313" key="2">
    <source>
        <dbReference type="Proteomes" id="UP001162992"/>
    </source>
</evidence>
<protein>
    <submittedName>
        <fullName evidence="1">Uncharacterized protein</fullName>
    </submittedName>
</protein>